<accession>A0A8J6YMX6</accession>
<dbReference type="RefSeq" id="WP_192533834.1">
    <property type="nucleotide sequence ID" value="NZ_JACZHT010000002.1"/>
</dbReference>
<keyword evidence="2" id="KW-1185">Reference proteome</keyword>
<dbReference type="Proteomes" id="UP000631034">
    <property type="component" value="Unassembled WGS sequence"/>
</dbReference>
<protein>
    <submittedName>
        <fullName evidence="1">Uncharacterized protein</fullName>
    </submittedName>
</protein>
<reference evidence="1" key="1">
    <citation type="submission" date="2020-10" db="EMBL/GenBank/DDBJ databases">
        <title>Genome sequence of the unusual species of purple photosynthetic bacteria, Phaeovibrio sulfidiphilus DSM 23193, type strain.</title>
        <authorList>
            <person name="Kyndt J.A."/>
            <person name="Meyer T.E."/>
        </authorList>
    </citation>
    <scope>NUCLEOTIDE SEQUENCE</scope>
    <source>
        <strain evidence="1">DSM 23193</strain>
    </source>
</reference>
<evidence type="ECO:0000313" key="2">
    <source>
        <dbReference type="Proteomes" id="UP000631034"/>
    </source>
</evidence>
<sequence>MPDTPVSRRGVLFALGALPLVLAVGACSTSRPDRGAPVPTDFDNPRARALADRARAALAAHNPDTAIALARESLQAWPASTQTWGLLREAATAAGRDEDRRLATFFEGRIKDYEAMHPLQARLAFLGAARQPPAATPSIGPWAERLAGYFAWKDARSGKQTGPLR</sequence>
<dbReference type="InterPro" id="IPR006311">
    <property type="entry name" value="TAT_signal"/>
</dbReference>
<evidence type="ECO:0000313" key="1">
    <source>
        <dbReference type="EMBL" id="MBE1236834.1"/>
    </source>
</evidence>
<gene>
    <name evidence="1" type="ORF">IHV25_04105</name>
</gene>
<name>A0A8J6YMX6_9PROT</name>
<proteinExistence type="predicted"/>
<comment type="caution">
    <text evidence="1">The sequence shown here is derived from an EMBL/GenBank/DDBJ whole genome shotgun (WGS) entry which is preliminary data.</text>
</comment>
<dbReference type="PROSITE" id="PS51318">
    <property type="entry name" value="TAT"/>
    <property type="match status" value="1"/>
</dbReference>
<dbReference type="AlphaFoldDB" id="A0A8J6YMX6"/>
<organism evidence="1 2">
    <name type="scientific">Phaeovibrio sulfidiphilus</name>
    <dbReference type="NCBI Taxonomy" id="1220600"/>
    <lineage>
        <taxon>Bacteria</taxon>
        <taxon>Pseudomonadati</taxon>
        <taxon>Pseudomonadota</taxon>
        <taxon>Alphaproteobacteria</taxon>
        <taxon>Rhodospirillales</taxon>
        <taxon>Rhodospirillaceae</taxon>
        <taxon>Phaeovibrio</taxon>
    </lineage>
</organism>
<dbReference type="EMBL" id="JACZHT010000002">
    <property type="protein sequence ID" value="MBE1236834.1"/>
    <property type="molecule type" value="Genomic_DNA"/>
</dbReference>